<keyword evidence="2" id="KW-0325">Glycoprotein</keyword>
<dbReference type="AlphaFoldDB" id="A0A3Q2VR84"/>
<protein>
    <submittedName>
        <fullName evidence="4">Uncharacterized LOC102292328</fullName>
    </submittedName>
</protein>
<dbReference type="Pfam" id="PF26562">
    <property type="entry name" value="Ig-like"/>
    <property type="match status" value="1"/>
</dbReference>
<dbReference type="InterPro" id="IPR048290">
    <property type="entry name" value="ZP_chr"/>
</dbReference>
<dbReference type="GeneTree" id="ENSGT00940000163503"/>
<evidence type="ECO:0000313" key="5">
    <source>
        <dbReference type="Proteomes" id="UP000264840"/>
    </source>
</evidence>
<keyword evidence="1" id="KW-1015">Disulfide bond</keyword>
<dbReference type="PANTHER" id="PTHR47130">
    <property type="entry name" value="SI:DKEY-19B23.11-RELATED"/>
    <property type="match status" value="1"/>
</dbReference>
<dbReference type="InterPro" id="IPR042235">
    <property type="entry name" value="ZP-C_dom"/>
</dbReference>
<evidence type="ECO:0000256" key="2">
    <source>
        <dbReference type="ARBA" id="ARBA00023180"/>
    </source>
</evidence>
<dbReference type="Pfam" id="PF23344">
    <property type="entry name" value="ZP-N"/>
    <property type="match status" value="1"/>
</dbReference>
<evidence type="ECO:0000259" key="3">
    <source>
        <dbReference type="PROSITE" id="PS51034"/>
    </source>
</evidence>
<organism evidence="4 5">
    <name type="scientific">Haplochromis burtoni</name>
    <name type="common">Burton's mouthbrooder</name>
    <name type="synonym">Chromis burtoni</name>
    <dbReference type="NCBI Taxonomy" id="8153"/>
    <lineage>
        <taxon>Eukaryota</taxon>
        <taxon>Metazoa</taxon>
        <taxon>Chordata</taxon>
        <taxon>Craniata</taxon>
        <taxon>Vertebrata</taxon>
        <taxon>Euteleostomi</taxon>
        <taxon>Actinopterygii</taxon>
        <taxon>Neopterygii</taxon>
        <taxon>Teleostei</taxon>
        <taxon>Neoteleostei</taxon>
        <taxon>Acanthomorphata</taxon>
        <taxon>Ovalentaria</taxon>
        <taxon>Cichlomorphae</taxon>
        <taxon>Cichliformes</taxon>
        <taxon>Cichlidae</taxon>
        <taxon>African cichlids</taxon>
        <taxon>Pseudocrenilabrinae</taxon>
        <taxon>Haplochromini</taxon>
        <taxon>Haplochromis</taxon>
    </lineage>
</organism>
<feature type="domain" description="ZP" evidence="3">
    <location>
        <begin position="545"/>
        <end position="814"/>
    </location>
</feature>
<dbReference type="InterPro" id="IPR001507">
    <property type="entry name" value="ZP_dom"/>
</dbReference>
<evidence type="ECO:0000313" key="4">
    <source>
        <dbReference type="Ensembl" id="ENSHBUP00000014792.1"/>
    </source>
</evidence>
<reference evidence="4" key="1">
    <citation type="submission" date="2025-08" db="UniProtKB">
        <authorList>
            <consortium name="Ensembl"/>
        </authorList>
    </citation>
    <scope>IDENTIFICATION</scope>
</reference>
<sequence>TAQCLGNVMRVDVGPLGGNLMKITAVMNNTAIPLTPSLASQCGISVKIDLLGNALIYASLQNCFAHNVDDKEFTTALHLRLHGNQLFEDEVYQVVKTCRYTPWAFREIVCDHSYMEASACSKTFCGHKRPIDAGYIITTVVFFTPEERIMQATEAHQRGYGVGNTPTRVILRSSKSALATYTQTVRVPMKVFKTSTIFEKQWLTARVDAVAACPVVSFTPTMITWRLPQRIDPLMSSGRVQLLEVYLGINGQTLDPTQMPAKLSTDDSYIIVQIPVGADGGYFKSHIQGNRYLLSYTIEPMLELLWTEDGEDTRYKVLFPITTPLLSLNLQVFDETVPKQQVFKLVLGHFAPDVALMNITFPSEVLTIAQCHARGFNIREHVSPNSSLKVFTLEVPFTDPAVLQSVRFNFIYSLHLTFGLLVLNEFAPFSHTVYLEATLEDKVPPSVSGSCDYQNFYVLVEHGTSDFNFHTMVGKRLLTPGLAQQYGYMENGTHSNLVVPFAAPDVEFEVFCALTRIDVILKDPESNVPISDFSMACNFFSPLTECFPNGTITTLAVKLESVPSLNPSELTLLDPTCGPVYSDDRYAYFVFTANSCGTTRKFLPNAMLYENDISVPHDLETKSTSDSEEAEFVSCYYDLNTTHAVSFHTRPRRSEPYAENAKGQLQVAMRLSLDDSFREFYRLEDSPIMKHLQQPLYFEVELMSAINPQVSLELENCWATLDEDKMSQPRWDLIINGCPHTDPHHVVFHPVWTDARVQYPSHLKRFEVQMFAFTENEEDLSPQVTQPVFVHCDVVICDTRNPLGGICNGQCSDPEYRRGIV</sequence>
<dbReference type="Pfam" id="PF00100">
    <property type="entry name" value="Zona_pellucida"/>
    <property type="match status" value="1"/>
</dbReference>
<dbReference type="OMA" id="NCWATQE"/>
<proteinExistence type="predicted"/>
<reference evidence="4" key="2">
    <citation type="submission" date="2025-09" db="UniProtKB">
        <authorList>
            <consortium name="Ensembl"/>
        </authorList>
    </citation>
    <scope>IDENTIFICATION</scope>
</reference>
<dbReference type="Proteomes" id="UP000264840">
    <property type="component" value="Unplaced"/>
</dbReference>
<dbReference type="Gene3D" id="2.60.40.3210">
    <property type="entry name" value="Zona pellucida, ZP-N domain"/>
    <property type="match status" value="1"/>
</dbReference>
<dbReference type="InterPro" id="IPR055355">
    <property type="entry name" value="ZP-C"/>
</dbReference>
<accession>A0A3Q2VR84</accession>
<dbReference type="Gene3D" id="2.60.40.4100">
    <property type="entry name" value="Zona pellucida, ZP-C domain"/>
    <property type="match status" value="1"/>
</dbReference>
<evidence type="ECO:0000256" key="1">
    <source>
        <dbReference type="ARBA" id="ARBA00023157"/>
    </source>
</evidence>
<dbReference type="PANTHER" id="PTHR47130:SF3">
    <property type="entry name" value="ZONA PELLUCIDA PROTEIN"/>
    <property type="match status" value="1"/>
</dbReference>
<keyword evidence="5" id="KW-1185">Reference proteome</keyword>
<dbReference type="PROSITE" id="PS51034">
    <property type="entry name" value="ZP_2"/>
    <property type="match status" value="1"/>
</dbReference>
<dbReference type="InterPro" id="IPR055356">
    <property type="entry name" value="ZP-N"/>
</dbReference>
<dbReference type="PRINTS" id="PR00023">
    <property type="entry name" value="ZPELLUCIDA"/>
</dbReference>
<dbReference type="SMART" id="SM00241">
    <property type="entry name" value="ZP"/>
    <property type="match status" value="1"/>
</dbReference>
<name>A0A3Q2VR84_HAPBU</name>
<dbReference type="InterPro" id="IPR058876">
    <property type="entry name" value="Ig-like_ZP"/>
</dbReference>
<dbReference type="Ensembl" id="ENSHBUT00000033526.1">
    <property type="protein sequence ID" value="ENSHBUP00000014792.1"/>
    <property type="gene ID" value="ENSHBUG00000017077.1"/>
</dbReference>